<evidence type="ECO:0000256" key="1">
    <source>
        <dbReference type="SAM" id="SignalP"/>
    </source>
</evidence>
<reference evidence="2 3" key="1">
    <citation type="submission" date="2024-08" db="EMBL/GenBank/DDBJ databases">
        <authorList>
            <person name="Lu H."/>
        </authorList>
    </citation>
    <scope>NUCLEOTIDE SEQUENCE [LARGE SCALE GENOMIC DNA]</scope>
    <source>
        <strain evidence="2 3">LYH14W</strain>
    </source>
</reference>
<evidence type="ECO:0000313" key="3">
    <source>
        <dbReference type="Proteomes" id="UP001606210"/>
    </source>
</evidence>
<proteinExistence type="predicted"/>
<gene>
    <name evidence="2" type="ORF">ACG00Y_06305</name>
</gene>
<feature type="chain" id="PRO_5047345663" evidence="1">
    <location>
        <begin position="31"/>
        <end position="486"/>
    </location>
</feature>
<protein>
    <submittedName>
        <fullName evidence="2">ABC transporter substrate-binding protein</fullName>
    </submittedName>
</protein>
<dbReference type="PANTHER" id="PTHR30024">
    <property type="entry name" value="ALIPHATIC SULFONATES-BINDING PROTEIN-RELATED"/>
    <property type="match status" value="1"/>
</dbReference>
<comment type="caution">
    <text evidence="2">The sequence shown here is derived from an EMBL/GenBank/DDBJ whole genome shotgun (WGS) entry which is preliminary data.</text>
</comment>
<evidence type="ECO:0000313" key="2">
    <source>
        <dbReference type="EMBL" id="MFG6429513.1"/>
    </source>
</evidence>
<dbReference type="RefSeq" id="WP_394477017.1">
    <property type="nucleotide sequence ID" value="NZ_JBIGHV010000002.1"/>
</dbReference>
<sequence>MKLTQLSQIPSSLVKCLALCAVFLAPTAQAAKQVVTIGIGTQNTTTNTVTGGIVLKEMKLLEKHLPKTGKYANIEWKLDWQNFTSGPPVTNGMIANKLQIGMMGDYPLLVNGATGQQNKGNETLLVAVIAYNAFGSGNGVVVHKDSPYYELADLKGKTVSVPFGSAAHGMMLQAMQERGWPADYWNLVSQSPEVGTTNLQEKKIDGHGDFVPFADLLPHRGFARKIFDGAQTKIPTFHGVVVRKEFADKYPEAVVAYIKALMEANDWLRKDPKLAAAKIQEWTKIEKEVVYLFLGPGGIHTLDPSIKPRWVETIKIAHGVLSKLGRVKEFDIPAWVNESYLREAFKQRGQDYEAQKQTLANYDITGTDPICKVPVTRPKDAGEIWLSTGEIVPVSSPSCLLAGVKQYEAAGKKVNVAYLYDKALGIKVVADKAFYAVDTSNPKAPVAVPFLLKKDAEAYAAKNNGRLATFAEALGQASAIVVASTK</sequence>
<feature type="signal peptide" evidence="1">
    <location>
        <begin position="1"/>
        <end position="30"/>
    </location>
</feature>
<organism evidence="2 3">
    <name type="scientific">Pelomonas parva</name>
    <dbReference type="NCBI Taxonomy" id="3299032"/>
    <lineage>
        <taxon>Bacteria</taxon>
        <taxon>Pseudomonadati</taxon>
        <taxon>Pseudomonadota</taxon>
        <taxon>Betaproteobacteria</taxon>
        <taxon>Burkholderiales</taxon>
        <taxon>Sphaerotilaceae</taxon>
        <taxon>Roseateles</taxon>
    </lineage>
</organism>
<dbReference type="SUPFAM" id="SSF53850">
    <property type="entry name" value="Periplasmic binding protein-like II"/>
    <property type="match status" value="1"/>
</dbReference>
<dbReference type="Proteomes" id="UP001606210">
    <property type="component" value="Unassembled WGS sequence"/>
</dbReference>
<dbReference type="PANTHER" id="PTHR30024:SF45">
    <property type="entry name" value="ABC TRANSPORTER SUBSTRATE-BINDING PROTEIN"/>
    <property type="match status" value="1"/>
</dbReference>
<keyword evidence="3" id="KW-1185">Reference proteome</keyword>
<keyword evidence="1" id="KW-0732">Signal</keyword>
<dbReference type="SUPFAM" id="SSF160387">
    <property type="entry name" value="NosL/MerB-like"/>
    <property type="match status" value="1"/>
</dbReference>
<accession>A0ABW7EYR6</accession>
<dbReference type="Gene3D" id="3.40.190.10">
    <property type="entry name" value="Periplasmic binding protein-like II"/>
    <property type="match status" value="2"/>
</dbReference>
<name>A0ABW7EYR6_9BURK</name>
<dbReference type="EMBL" id="JBIGHV010000002">
    <property type="protein sequence ID" value="MFG6429513.1"/>
    <property type="molecule type" value="Genomic_DNA"/>
</dbReference>
<dbReference type="Pfam" id="PF13379">
    <property type="entry name" value="NMT1_2"/>
    <property type="match status" value="1"/>
</dbReference>